<dbReference type="InterPro" id="IPR012938">
    <property type="entry name" value="Glc/Sorbosone_DH"/>
</dbReference>
<evidence type="ECO:0000256" key="1">
    <source>
        <dbReference type="SAM" id="MobiDB-lite"/>
    </source>
</evidence>
<evidence type="ECO:0000256" key="2">
    <source>
        <dbReference type="SAM" id="SignalP"/>
    </source>
</evidence>
<comment type="caution">
    <text evidence="4">The sequence shown here is derived from an EMBL/GenBank/DDBJ whole genome shotgun (WGS) entry which is preliminary data.</text>
</comment>
<evidence type="ECO:0000313" key="4">
    <source>
        <dbReference type="EMBL" id="GAA3611650.1"/>
    </source>
</evidence>
<feature type="signal peptide" evidence="2">
    <location>
        <begin position="1"/>
        <end position="24"/>
    </location>
</feature>
<evidence type="ECO:0000259" key="3">
    <source>
        <dbReference type="Pfam" id="PF07995"/>
    </source>
</evidence>
<reference evidence="5" key="1">
    <citation type="journal article" date="2019" name="Int. J. Syst. Evol. Microbiol.">
        <title>The Global Catalogue of Microorganisms (GCM) 10K type strain sequencing project: providing services to taxonomists for standard genome sequencing and annotation.</title>
        <authorList>
            <consortium name="The Broad Institute Genomics Platform"/>
            <consortium name="The Broad Institute Genome Sequencing Center for Infectious Disease"/>
            <person name="Wu L."/>
            <person name="Ma J."/>
        </authorList>
    </citation>
    <scope>NUCLEOTIDE SEQUENCE [LARGE SCALE GENOMIC DNA]</scope>
    <source>
        <strain evidence="5">JCM 16929</strain>
    </source>
</reference>
<protein>
    <submittedName>
        <fullName evidence="4">PQQ-dependent sugar dehydrogenase</fullName>
    </submittedName>
</protein>
<accession>A0ABP6ZJD7</accession>
<keyword evidence="5" id="KW-1185">Reference proteome</keyword>
<dbReference type="EMBL" id="BAABAB010000007">
    <property type="protein sequence ID" value="GAA3611650.1"/>
    <property type="molecule type" value="Genomic_DNA"/>
</dbReference>
<evidence type="ECO:0000313" key="5">
    <source>
        <dbReference type="Proteomes" id="UP001501490"/>
    </source>
</evidence>
<dbReference type="InterPro" id="IPR006311">
    <property type="entry name" value="TAT_signal"/>
</dbReference>
<dbReference type="PANTHER" id="PTHR19328:SF13">
    <property type="entry name" value="HIPL1 PROTEIN"/>
    <property type="match status" value="1"/>
</dbReference>
<dbReference type="SUPFAM" id="SSF50952">
    <property type="entry name" value="Soluble quinoprotein glucose dehydrogenase"/>
    <property type="match status" value="1"/>
</dbReference>
<name>A0ABP6ZJD7_9ACTN</name>
<dbReference type="PROSITE" id="PS51257">
    <property type="entry name" value="PROKAR_LIPOPROTEIN"/>
    <property type="match status" value="1"/>
</dbReference>
<feature type="chain" id="PRO_5046256643" evidence="2">
    <location>
        <begin position="25"/>
        <end position="394"/>
    </location>
</feature>
<feature type="compositionally biased region" description="Low complexity" evidence="1">
    <location>
        <begin position="27"/>
        <end position="76"/>
    </location>
</feature>
<dbReference type="Proteomes" id="UP001501490">
    <property type="component" value="Unassembled WGS sequence"/>
</dbReference>
<feature type="region of interest" description="Disordered" evidence="1">
    <location>
        <begin position="27"/>
        <end position="77"/>
    </location>
</feature>
<sequence>MDRMLSRRTLLAGTAALAAGTLSACTSAGSGAGTTPSTGSATPTPSTTAAVSTTAPSTATPRATSSPSPAGKPSPKVAETIADDLNVPWSIVFLASGDALVSERDTARILRITAKGKISTLGEVSGVQAPSGLGEGGLLGLALDPDDQETLYAYCTTSSDNRVVRLSLAGGTVGRPRAVLTGIPTSTHHHGGRLLFAPDGNLFVSTGDAEVPARAQNKKSLAGKILRIRRDGSAASGNPFGNRTWTYGHRNIEGLAFDADGRLWATEFGDKKADELNLILKGRNYGWPNVEGRSNDDRYQNPEVVWSPTSTCSPAGLAITRSTAFVGALRGRSLFAVPLDGPHAGTPKEHFAGDYGRIRSVAAAPDGSLWVTTSNTDGRATPGRHDDKILRVTL</sequence>
<dbReference type="Gene3D" id="2.120.10.30">
    <property type="entry name" value="TolB, C-terminal domain"/>
    <property type="match status" value="1"/>
</dbReference>
<gene>
    <name evidence="4" type="ORF">GCM10022236_11760</name>
</gene>
<dbReference type="InterPro" id="IPR011041">
    <property type="entry name" value="Quinoprot_gluc/sorb_DH_b-prop"/>
</dbReference>
<dbReference type="PROSITE" id="PS51318">
    <property type="entry name" value="TAT"/>
    <property type="match status" value="1"/>
</dbReference>
<dbReference type="InterPro" id="IPR011042">
    <property type="entry name" value="6-blade_b-propeller_TolB-like"/>
</dbReference>
<feature type="domain" description="Glucose/Sorbosone dehydrogenase" evidence="3">
    <location>
        <begin position="85"/>
        <end position="379"/>
    </location>
</feature>
<organism evidence="4 5">
    <name type="scientific">Microlunatus ginsengisoli</name>
    <dbReference type="NCBI Taxonomy" id="363863"/>
    <lineage>
        <taxon>Bacteria</taxon>
        <taxon>Bacillati</taxon>
        <taxon>Actinomycetota</taxon>
        <taxon>Actinomycetes</taxon>
        <taxon>Propionibacteriales</taxon>
        <taxon>Propionibacteriaceae</taxon>
        <taxon>Microlunatus</taxon>
    </lineage>
</organism>
<dbReference type="Pfam" id="PF07995">
    <property type="entry name" value="GSDH"/>
    <property type="match status" value="1"/>
</dbReference>
<keyword evidence="2" id="KW-0732">Signal</keyword>
<proteinExistence type="predicted"/>
<dbReference type="PANTHER" id="PTHR19328">
    <property type="entry name" value="HEDGEHOG-INTERACTING PROTEIN"/>
    <property type="match status" value="1"/>
</dbReference>